<dbReference type="CDD" id="cd10456">
    <property type="entry name" value="GIY-YIG_UPF0213"/>
    <property type="match status" value="1"/>
</dbReference>
<dbReference type="OrthoDB" id="9797095at2"/>
<reference evidence="3 4" key="1">
    <citation type="submission" date="2019-04" db="EMBL/GenBank/DDBJ databases">
        <title>Crenobacter sp. nov.</title>
        <authorList>
            <person name="Shi S."/>
        </authorList>
    </citation>
    <scope>NUCLEOTIDE SEQUENCE [LARGE SCALE GENOMIC DNA]</scope>
    <source>
        <strain evidence="3 4">GY 70310</strain>
    </source>
</reference>
<evidence type="ECO:0000313" key="3">
    <source>
        <dbReference type="EMBL" id="TIC86097.1"/>
    </source>
</evidence>
<dbReference type="EMBL" id="STGJ01000002">
    <property type="protein sequence ID" value="TIC86097.1"/>
    <property type="molecule type" value="Genomic_DNA"/>
</dbReference>
<accession>A0A4T0V427</accession>
<organism evidence="3 4">
    <name type="scientific">Crenobacter intestini</name>
    <dbReference type="NCBI Taxonomy" id="2563443"/>
    <lineage>
        <taxon>Bacteria</taxon>
        <taxon>Pseudomonadati</taxon>
        <taxon>Pseudomonadota</taxon>
        <taxon>Betaproteobacteria</taxon>
        <taxon>Neisseriales</taxon>
        <taxon>Neisseriaceae</taxon>
        <taxon>Crenobacter</taxon>
    </lineage>
</organism>
<sequence>MSTPRPWFLYVLECRGGSLYTGVALDVARRFAEHQRGRGARYTRSHPPERVRLTIEFPDKSAALKAEHAFKALPVREKRALLARHGG</sequence>
<comment type="similarity">
    <text evidence="1">Belongs to the UPF0213 family.</text>
</comment>
<evidence type="ECO:0000259" key="2">
    <source>
        <dbReference type="PROSITE" id="PS50164"/>
    </source>
</evidence>
<dbReference type="SUPFAM" id="SSF82771">
    <property type="entry name" value="GIY-YIG endonuclease"/>
    <property type="match status" value="1"/>
</dbReference>
<keyword evidence="4" id="KW-1185">Reference proteome</keyword>
<dbReference type="Gene3D" id="3.40.1440.10">
    <property type="entry name" value="GIY-YIG endonuclease"/>
    <property type="match status" value="1"/>
</dbReference>
<protein>
    <submittedName>
        <fullName evidence="3">GIY-YIG nuclease family protein</fullName>
    </submittedName>
</protein>
<dbReference type="InterPro" id="IPR050190">
    <property type="entry name" value="UPF0213_domain"/>
</dbReference>
<dbReference type="InterPro" id="IPR035901">
    <property type="entry name" value="GIY-YIG_endonuc_sf"/>
</dbReference>
<dbReference type="InterPro" id="IPR000305">
    <property type="entry name" value="GIY-YIG_endonuc"/>
</dbReference>
<dbReference type="PANTHER" id="PTHR34477">
    <property type="entry name" value="UPF0213 PROTEIN YHBQ"/>
    <property type="match status" value="1"/>
</dbReference>
<evidence type="ECO:0000256" key="1">
    <source>
        <dbReference type="ARBA" id="ARBA00007435"/>
    </source>
</evidence>
<gene>
    <name evidence="3" type="ORF">E5K04_03065</name>
</gene>
<dbReference type="Proteomes" id="UP000308891">
    <property type="component" value="Unassembled WGS sequence"/>
</dbReference>
<proteinExistence type="inferred from homology"/>
<dbReference type="RefSeq" id="WP_136551443.1">
    <property type="nucleotide sequence ID" value="NZ_STGJ01000002.1"/>
</dbReference>
<feature type="domain" description="GIY-YIG" evidence="2">
    <location>
        <begin position="5"/>
        <end position="84"/>
    </location>
</feature>
<comment type="caution">
    <text evidence="3">The sequence shown here is derived from an EMBL/GenBank/DDBJ whole genome shotgun (WGS) entry which is preliminary data.</text>
</comment>
<evidence type="ECO:0000313" key="4">
    <source>
        <dbReference type="Proteomes" id="UP000308891"/>
    </source>
</evidence>
<dbReference type="AlphaFoldDB" id="A0A4T0V427"/>
<dbReference type="PANTHER" id="PTHR34477:SF1">
    <property type="entry name" value="UPF0213 PROTEIN YHBQ"/>
    <property type="match status" value="1"/>
</dbReference>
<name>A0A4T0V427_9NEIS</name>
<dbReference type="PROSITE" id="PS50164">
    <property type="entry name" value="GIY_YIG"/>
    <property type="match status" value="1"/>
</dbReference>
<dbReference type="Pfam" id="PF01541">
    <property type="entry name" value="GIY-YIG"/>
    <property type="match status" value="1"/>
</dbReference>